<keyword evidence="4" id="KW-1185">Reference proteome</keyword>
<keyword evidence="1" id="KW-0732">Signal</keyword>
<evidence type="ECO:0000259" key="2">
    <source>
        <dbReference type="Pfam" id="PF13449"/>
    </source>
</evidence>
<dbReference type="Proteomes" id="UP000294835">
    <property type="component" value="Unassembled WGS sequence"/>
</dbReference>
<sequence>MPPRSGRRLTAALCSALFIATQAAADEAVHVGTLAIPKTQTTQGLSGIEVSADGTQVLAISDDGWFLRGQIQRSDGAPSAFSVDPPPIRMRSLSGDWMADHQKDAEGLAMAPDGRVFVSFEVYHRVRLWRDLQAPAIWLPDRPENAGFQPNGGMEALALGPDDALYALPETMAADGGIPVFRFQVPPQRLRPDGTPIDRHVDIPWTVAFTLPARGRFRPVGADFGPDGRFYLLERGVIVPIGFRSRVRRFVFGPDGATNEETLLETPVGRHGNLEGISVWRDSTGEIRLTMITDDNGLALQRNEIVEYRVVRTPADR</sequence>
<dbReference type="InterPro" id="IPR014567">
    <property type="entry name" value="UCP031900"/>
</dbReference>
<proteinExistence type="predicted"/>
<comment type="caution">
    <text evidence="3">The sequence shown here is derived from an EMBL/GenBank/DDBJ whole genome shotgun (WGS) entry which is preliminary data.</text>
</comment>
<dbReference type="RefSeq" id="WP_132464082.1">
    <property type="nucleotide sequence ID" value="NZ_SLXP01000010.1"/>
</dbReference>
<reference evidence="3 4" key="1">
    <citation type="submission" date="2019-03" db="EMBL/GenBank/DDBJ databases">
        <title>Genomic Encyclopedia of Type Strains, Phase IV (KMG-IV): sequencing the most valuable type-strain genomes for metagenomic binning, comparative biology and taxonomic classification.</title>
        <authorList>
            <person name="Goeker M."/>
        </authorList>
    </citation>
    <scope>NUCLEOTIDE SEQUENCE [LARGE SCALE GENOMIC DNA]</scope>
    <source>
        <strain evidence="3 4">DSM 18063</strain>
    </source>
</reference>
<accession>A0A4V2SQN8</accession>
<dbReference type="OrthoDB" id="9798693at2"/>
<evidence type="ECO:0000313" key="4">
    <source>
        <dbReference type="Proteomes" id="UP000294835"/>
    </source>
</evidence>
<name>A0A4V2SQN8_9RHOB</name>
<evidence type="ECO:0000256" key="1">
    <source>
        <dbReference type="SAM" id="SignalP"/>
    </source>
</evidence>
<dbReference type="PIRSF" id="PIRSF031900">
    <property type="entry name" value="UCP031900"/>
    <property type="match status" value="1"/>
</dbReference>
<dbReference type="EMBL" id="SLXP01000010">
    <property type="protein sequence ID" value="TCP39756.1"/>
    <property type="molecule type" value="Genomic_DNA"/>
</dbReference>
<gene>
    <name evidence="3" type="ORF">EV662_11060</name>
</gene>
<feature type="chain" id="PRO_5020452737" description="Phytase-like domain-containing protein" evidence="1">
    <location>
        <begin position="26"/>
        <end position="317"/>
    </location>
</feature>
<protein>
    <recommendedName>
        <fullName evidence="2">Phytase-like domain-containing protein</fullName>
    </recommendedName>
</protein>
<feature type="domain" description="Phytase-like" evidence="2">
    <location>
        <begin position="41"/>
        <end position="297"/>
    </location>
</feature>
<organism evidence="3 4">
    <name type="scientific">Rhodovulum marinum</name>
    <dbReference type="NCBI Taxonomy" id="320662"/>
    <lineage>
        <taxon>Bacteria</taxon>
        <taxon>Pseudomonadati</taxon>
        <taxon>Pseudomonadota</taxon>
        <taxon>Alphaproteobacteria</taxon>
        <taxon>Rhodobacterales</taxon>
        <taxon>Paracoccaceae</taxon>
        <taxon>Rhodovulum</taxon>
    </lineage>
</organism>
<dbReference type="InterPro" id="IPR027372">
    <property type="entry name" value="Phytase-like_dom"/>
</dbReference>
<dbReference type="SUPFAM" id="SSF63829">
    <property type="entry name" value="Calcium-dependent phosphotriesterase"/>
    <property type="match status" value="1"/>
</dbReference>
<feature type="signal peptide" evidence="1">
    <location>
        <begin position="1"/>
        <end position="25"/>
    </location>
</feature>
<evidence type="ECO:0000313" key="3">
    <source>
        <dbReference type="EMBL" id="TCP39756.1"/>
    </source>
</evidence>
<dbReference type="AlphaFoldDB" id="A0A4V2SQN8"/>
<dbReference type="Pfam" id="PF13449">
    <property type="entry name" value="Phytase-like"/>
    <property type="match status" value="1"/>
</dbReference>